<keyword evidence="3" id="KW-1185">Reference proteome</keyword>
<proteinExistence type="predicted"/>
<dbReference type="Proteomes" id="UP001152622">
    <property type="component" value="Chromosome 12"/>
</dbReference>
<accession>A0A9Q1EVC9</accession>
<evidence type="ECO:0000313" key="2">
    <source>
        <dbReference type="EMBL" id="KAJ8345801.1"/>
    </source>
</evidence>
<reference evidence="2" key="1">
    <citation type="journal article" date="2023" name="Science">
        <title>Genome structures resolve the early diversification of teleost fishes.</title>
        <authorList>
            <person name="Parey E."/>
            <person name="Louis A."/>
            <person name="Montfort J."/>
            <person name="Bouchez O."/>
            <person name="Roques C."/>
            <person name="Iampietro C."/>
            <person name="Lluch J."/>
            <person name="Castinel A."/>
            <person name="Donnadieu C."/>
            <person name="Desvignes T."/>
            <person name="Floi Bucao C."/>
            <person name="Jouanno E."/>
            <person name="Wen M."/>
            <person name="Mejri S."/>
            <person name="Dirks R."/>
            <person name="Jansen H."/>
            <person name="Henkel C."/>
            <person name="Chen W.J."/>
            <person name="Zahm M."/>
            <person name="Cabau C."/>
            <person name="Klopp C."/>
            <person name="Thompson A.W."/>
            <person name="Robinson-Rechavi M."/>
            <person name="Braasch I."/>
            <person name="Lecointre G."/>
            <person name="Bobe J."/>
            <person name="Postlethwait J.H."/>
            <person name="Berthelot C."/>
            <person name="Roest Crollius H."/>
            <person name="Guiguen Y."/>
        </authorList>
    </citation>
    <scope>NUCLEOTIDE SEQUENCE</scope>
    <source>
        <strain evidence="2">WJC10195</strain>
    </source>
</reference>
<protein>
    <submittedName>
        <fullName evidence="2">Uncharacterized protein</fullName>
    </submittedName>
</protein>
<dbReference type="AlphaFoldDB" id="A0A9Q1EVC9"/>
<dbReference type="EMBL" id="JAINUF010000012">
    <property type="protein sequence ID" value="KAJ8345801.1"/>
    <property type="molecule type" value="Genomic_DNA"/>
</dbReference>
<evidence type="ECO:0000256" key="1">
    <source>
        <dbReference type="SAM" id="MobiDB-lite"/>
    </source>
</evidence>
<gene>
    <name evidence="2" type="ORF">SKAU_G00299940</name>
</gene>
<organism evidence="2 3">
    <name type="scientific">Synaphobranchus kaupii</name>
    <name type="common">Kaup's arrowtooth eel</name>
    <dbReference type="NCBI Taxonomy" id="118154"/>
    <lineage>
        <taxon>Eukaryota</taxon>
        <taxon>Metazoa</taxon>
        <taxon>Chordata</taxon>
        <taxon>Craniata</taxon>
        <taxon>Vertebrata</taxon>
        <taxon>Euteleostomi</taxon>
        <taxon>Actinopterygii</taxon>
        <taxon>Neopterygii</taxon>
        <taxon>Teleostei</taxon>
        <taxon>Anguilliformes</taxon>
        <taxon>Synaphobranchidae</taxon>
        <taxon>Synaphobranchus</taxon>
    </lineage>
</organism>
<feature type="region of interest" description="Disordered" evidence="1">
    <location>
        <begin position="1"/>
        <end position="43"/>
    </location>
</feature>
<sequence>MTHGPTLYKGHPSTNTTARRGCSPCLETHRRRKPSPHWETVSRRTHAPCWRLRTLLSGGTTEQVSCSSEGSLITDGSPRRTRVCVQARRGPVVSQSLALTSASVAQHNVKTGEREF</sequence>
<comment type="caution">
    <text evidence="2">The sequence shown here is derived from an EMBL/GenBank/DDBJ whole genome shotgun (WGS) entry which is preliminary data.</text>
</comment>
<name>A0A9Q1EVC9_SYNKA</name>
<evidence type="ECO:0000313" key="3">
    <source>
        <dbReference type="Proteomes" id="UP001152622"/>
    </source>
</evidence>